<dbReference type="PATRIC" id="fig|1238180.3.peg.5189"/>
<keyword evidence="4" id="KW-1185">Reference proteome</keyword>
<proteinExistence type="predicted"/>
<dbReference type="OrthoDB" id="3690699at2"/>
<evidence type="ECO:0000313" key="1">
    <source>
        <dbReference type="EMBL" id="EMD25265.1"/>
    </source>
</evidence>
<dbReference type="RefSeq" id="WP_005161487.1">
    <property type="nucleotide sequence ID" value="NZ_ANMG01000050.1"/>
</dbReference>
<reference evidence="2 4" key="2">
    <citation type="submission" date="2017-02" db="EMBL/GenBank/DDBJ databases">
        <title>Amycolatopsis azurea DSM 43854 draft genome.</title>
        <authorList>
            <person name="Mayilraj S."/>
        </authorList>
    </citation>
    <scope>NUCLEOTIDE SEQUENCE [LARGE SCALE GENOMIC DNA]</scope>
    <source>
        <strain evidence="2 4">DSM 43854</strain>
    </source>
</reference>
<sequence length="111" mass="12196">MTKNYDRRALVVAYLEAQPGYSHGFIDSKSEYDALRASRETVLKGLEKLFGLELTYDGVADRTDGTAFWMLFTSAARNYLAAKPSGFLEGGLLIKVLERAGQDGPARIDGT</sequence>
<accession>M2PZZ3</accession>
<gene>
    <name evidence="2" type="ORF">B0293_35190</name>
    <name evidence="1" type="ORF">C791_5274</name>
</gene>
<dbReference type="Proteomes" id="UP000188551">
    <property type="component" value="Unassembled WGS sequence"/>
</dbReference>
<dbReference type="AlphaFoldDB" id="M2PZZ3"/>
<dbReference type="EMBL" id="ANMG01000050">
    <property type="protein sequence ID" value="EMD25265.1"/>
    <property type="molecule type" value="Genomic_DNA"/>
</dbReference>
<protein>
    <submittedName>
        <fullName evidence="1">Uncharacterized protein</fullName>
    </submittedName>
</protein>
<organism evidence="1 3">
    <name type="scientific">Amycolatopsis azurea DSM 43854</name>
    <dbReference type="NCBI Taxonomy" id="1238180"/>
    <lineage>
        <taxon>Bacteria</taxon>
        <taxon>Bacillati</taxon>
        <taxon>Actinomycetota</taxon>
        <taxon>Actinomycetes</taxon>
        <taxon>Pseudonocardiales</taxon>
        <taxon>Pseudonocardiaceae</taxon>
        <taxon>Amycolatopsis</taxon>
    </lineage>
</organism>
<name>M2PZZ3_9PSEU</name>
<dbReference type="Proteomes" id="UP000014137">
    <property type="component" value="Unassembled WGS sequence"/>
</dbReference>
<evidence type="ECO:0000313" key="3">
    <source>
        <dbReference type="Proteomes" id="UP000014137"/>
    </source>
</evidence>
<evidence type="ECO:0000313" key="4">
    <source>
        <dbReference type="Proteomes" id="UP000188551"/>
    </source>
</evidence>
<dbReference type="EMBL" id="MUXN01000027">
    <property type="protein sequence ID" value="OOC01594.1"/>
    <property type="molecule type" value="Genomic_DNA"/>
</dbReference>
<comment type="caution">
    <text evidence="1">The sequence shown here is derived from an EMBL/GenBank/DDBJ whole genome shotgun (WGS) entry which is preliminary data.</text>
</comment>
<reference evidence="1 3" key="1">
    <citation type="submission" date="2012-10" db="EMBL/GenBank/DDBJ databases">
        <title>Genome assembly of Amycolatopsis azurea DSM 43854.</title>
        <authorList>
            <person name="Khatri I."/>
            <person name="Kaur I."/>
            <person name="Subramanian S."/>
            <person name="Mayilraj S."/>
        </authorList>
    </citation>
    <scope>NUCLEOTIDE SEQUENCE [LARGE SCALE GENOMIC DNA]</scope>
    <source>
        <strain evidence="1 3">DSM 43854</strain>
    </source>
</reference>
<evidence type="ECO:0000313" key="2">
    <source>
        <dbReference type="EMBL" id="OOC01594.1"/>
    </source>
</evidence>